<reference evidence="1 2" key="1">
    <citation type="submission" date="2022-12" db="EMBL/GenBank/DDBJ databases">
        <authorList>
            <person name="Ruckert C."/>
            <person name="Busche T."/>
            <person name="Kalinowski J."/>
            <person name="Wittmann C."/>
        </authorList>
    </citation>
    <scope>NUCLEOTIDE SEQUENCE [LARGE SCALE GENOMIC DNA]</scope>
    <source>
        <strain evidence="1 2">DSM 40276</strain>
        <plasmid evidence="1 2">phiDSM40276</plasmid>
    </source>
</reference>
<organism evidence="1 2">
    <name type="scientific">Streptomyces nigrescens</name>
    <dbReference type="NCBI Taxonomy" id="1920"/>
    <lineage>
        <taxon>Bacteria</taxon>
        <taxon>Bacillati</taxon>
        <taxon>Actinomycetota</taxon>
        <taxon>Actinomycetes</taxon>
        <taxon>Kitasatosporales</taxon>
        <taxon>Streptomycetaceae</taxon>
        <taxon>Streptomyces</taxon>
    </lineage>
</organism>
<protein>
    <submittedName>
        <fullName evidence="1">Uncharacterized protein</fullName>
    </submittedName>
</protein>
<gene>
    <name evidence="1" type="ORF">STRNI_008244</name>
</gene>
<dbReference type="GeneID" id="301337376"/>
<dbReference type="Proteomes" id="UP001210169">
    <property type="component" value="Plasmid phiDSM40276"/>
</dbReference>
<proteinExistence type="predicted"/>
<evidence type="ECO:0000313" key="1">
    <source>
        <dbReference type="EMBL" id="WAU09959.1"/>
    </source>
</evidence>
<keyword evidence="1" id="KW-0614">Plasmid</keyword>
<sequence length="161" mass="17175">MRLFEFCNKNGSDSVSETGTPYGTPFGDLLRAANKTGLSYRKLAERAVDPETGVQVGYTTLHRIAQDKLIMLEPGVVGAVAAAIMSAVEVTERDVRTAASQQYCGLVADDPFEASGDDATVVVVHAPGMKRADMPKVEQLLRRYAAGDLPPELSEGGETSN</sequence>
<name>A0ABY7JF97_STRNI</name>
<geneLocation type="plasmid" evidence="1 2">
    <name>phiDSM40276</name>
</geneLocation>
<dbReference type="EMBL" id="CP114204">
    <property type="protein sequence ID" value="WAU09959.1"/>
    <property type="molecule type" value="Genomic_DNA"/>
</dbReference>
<evidence type="ECO:0000313" key="2">
    <source>
        <dbReference type="Proteomes" id="UP001210169"/>
    </source>
</evidence>
<keyword evidence="2" id="KW-1185">Reference proteome</keyword>
<dbReference type="RefSeq" id="WP_277413418.1">
    <property type="nucleotide sequence ID" value="NZ_CP114204.1"/>
</dbReference>
<accession>A0ABY7JF97</accession>